<proteinExistence type="predicted"/>
<sequence>MQSEGAMGLGANPGGADLEALGRSGWTIDVNKAQVDDWLRIPGFAPHHAQILAALVRSGVQFHCLDDLAAALDCDPQTLHALEPLLCFAYYEPDILENCSKINPNRATLQQLLKIPHMSPALAQTIIHQRILQGHYGNLALLQQRLNLPPNQVEHLMHYLTFRD</sequence>
<dbReference type="InterPro" id="IPR010994">
    <property type="entry name" value="RuvA_2-like"/>
</dbReference>
<dbReference type="eggNOG" id="COG1555">
    <property type="taxonomic scope" value="Bacteria"/>
</dbReference>
<dbReference type="SUPFAM" id="SSF47781">
    <property type="entry name" value="RuvA domain 2-like"/>
    <property type="match status" value="1"/>
</dbReference>
<dbReference type="Proteomes" id="UP000034681">
    <property type="component" value="Unassembled WGS sequence"/>
</dbReference>
<dbReference type="STRING" id="317619.GCA_000332315_03164"/>
<dbReference type="AlphaFoldDB" id="A0A0M2Q3U1"/>
<accession>A0A0M2Q3U1</accession>
<protein>
    <recommendedName>
        <fullName evidence="3">DNA uptake protein</fullName>
    </recommendedName>
</protein>
<keyword evidence="2" id="KW-1185">Reference proteome</keyword>
<organism evidence="1 2">
    <name type="scientific">Prochlorothrix hollandica PCC 9006 = CALU 1027</name>
    <dbReference type="NCBI Taxonomy" id="317619"/>
    <lineage>
        <taxon>Bacteria</taxon>
        <taxon>Bacillati</taxon>
        <taxon>Cyanobacteriota</taxon>
        <taxon>Cyanophyceae</taxon>
        <taxon>Prochlorotrichales</taxon>
        <taxon>Prochlorotrichaceae</taxon>
        <taxon>Prochlorothrix</taxon>
    </lineage>
</organism>
<dbReference type="Gene3D" id="1.10.150.320">
    <property type="entry name" value="Photosystem II 12 kDa extrinsic protein"/>
    <property type="match status" value="1"/>
</dbReference>
<reference evidence="1" key="1">
    <citation type="submission" date="2012-04" db="EMBL/GenBank/DDBJ databases">
        <authorList>
            <person name="Borisov I.G."/>
            <person name="Ivanikova N.V."/>
            <person name="Pinevich A.V."/>
        </authorList>
    </citation>
    <scope>NUCLEOTIDE SEQUENCE</scope>
    <source>
        <strain evidence="1">CALU 1027</strain>
    </source>
</reference>
<dbReference type="Pfam" id="PF12836">
    <property type="entry name" value="HHH_3"/>
    <property type="match status" value="1"/>
</dbReference>
<dbReference type="eggNOG" id="COG2314">
    <property type="taxonomic scope" value="Bacteria"/>
</dbReference>
<name>A0A0M2Q3U1_PROHO</name>
<evidence type="ECO:0000313" key="1">
    <source>
        <dbReference type="EMBL" id="KKJ01604.1"/>
    </source>
</evidence>
<comment type="caution">
    <text evidence="1">The sequence shown here is derived from an EMBL/GenBank/DDBJ whole genome shotgun (WGS) entry which is preliminary data.</text>
</comment>
<dbReference type="EMBL" id="AJTX02000002">
    <property type="protein sequence ID" value="KKJ01604.1"/>
    <property type="molecule type" value="Genomic_DNA"/>
</dbReference>
<dbReference type="SUPFAM" id="SSF81585">
    <property type="entry name" value="PsbU/PolX domain-like"/>
    <property type="match status" value="1"/>
</dbReference>
<gene>
    <name evidence="1" type="ORF">PROH_00125</name>
</gene>
<evidence type="ECO:0008006" key="3">
    <source>
        <dbReference type="Google" id="ProtNLM"/>
    </source>
</evidence>
<evidence type="ECO:0000313" key="2">
    <source>
        <dbReference type="Proteomes" id="UP000034681"/>
    </source>
</evidence>